<evidence type="ECO:0000259" key="5">
    <source>
        <dbReference type="Pfam" id="PF02752"/>
    </source>
</evidence>
<dbReference type="InterPro" id="IPR011021">
    <property type="entry name" value="Arrestin-like_N"/>
</dbReference>
<dbReference type="RefSeq" id="XP_028128096.1">
    <property type="nucleotide sequence ID" value="XM_028272295.1"/>
</dbReference>
<protein>
    <submittedName>
        <fullName evidence="6 7">Arrestin domain-containing protein 3-like</fullName>
    </submittedName>
</protein>
<dbReference type="AlphaFoldDB" id="A0A6P7EZR7"/>
<evidence type="ECO:0000313" key="7">
    <source>
        <dbReference type="RefSeq" id="XP_028128096.1"/>
    </source>
</evidence>
<sequence>MSCNIILNKPRVFHPRDNINGRVVVSFDHEEHIEGIRCSFRGREQVHWTEQKDKAIVHVGAQSDFLVQNIVLVGEEGYMKPGAYEYQFSFTLPSGNIPSPFVEEFGSIRYLVQAKVDRASKVDYKDEYEIKFEVPTTQYVELSQNEQLTYQVGKEINKNEYAAMFLILESDTYVLGNEMSFTVELKNRSRLKIRRIQADLSLNIQFISPGPPTKCKIHKIPITMVEDEGEQKGYTRLYNLKLKIPPDVLLPNFGSCDLLKYWCTLKIEALLPSPHTNLILEKNIKLGHVAIDSKKKYVPSAPPITDVHLFASGHIECVSEINPNPIFYSNEQVGPNNTDKDAPPPSYDEVIKQ</sequence>
<dbReference type="Pfam" id="PF02752">
    <property type="entry name" value="Arrestin_C"/>
    <property type="match status" value="1"/>
</dbReference>
<dbReference type="RefSeq" id="XP_028128095.1">
    <property type="nucleotide sequence ID" value="XM_028272294.1"/>
</dbReference>
<dbReference type="InterPro" id="IPR011022">
    <property type="entry name" value="Arrestin_C-like"/>
</dbReference>
<dbReference type="PANTHER" id="PTHR11188">
    <property type="entry name" value="ARRESTIN DOMAIN CONTAINING PROTEIN"/>
    <property type="match status" value="1"/>
</dbReference>
<dbReference type="PANTHER" id="PTHR11188:SF176">
    <property type="entry name" value="ARRESTIN DOMAIN-CONTAINING PROTEIN 1"/>
    <property type="match status" value="1"/>
</dbReference>
<evidence type="ECO:0000313" key="6">
    <source>
        <dbReference type="RefSeq" id="XP_028128095.1"/>
    </source>
</evidence>
<dbReference type="InterPro" id="IPR050357">
    <property type="entry name" value="Arrestin_domain-protein"/>
</dbReference>
<evidence type="ECO:0000313" key="8">
    <source>
        <dbReference type="RefSeq" id="XP_028128097.1"/>
    </source>
</evidence>
<organism evidence="8">
    <name type="scientific">Diabrotica virgifera virgifera</name>
    <name type="common">western corn rootworm</name>
    <dbReference type="NCBI Taxonomy" id="50390"/>
    <lineage>
        <taxon>Eukaryota</taxon>
        <taxon>Metazoa</taxon>
        <taxon>Ecdysozoa</taxon>
        <taxon>Arthropoda</taxon>
        <taxon>Hexapoda</taxon>
        <taxon>Insecta</taxon>
        <taxon>Pterygota</taxon>
        <taxon>Neoptera</taxon>
        <taxon>Endopterygota</taxon>
        <taxon>Coleoptera</taxon>
        <taxon>Polyphaga</taxon>
        <taxon>Cucujiformia</taxon>
        <taxon>Chrysomeloidea</taxon>
        <taxon>Chrysomelidae</taxon>
        <taxon>Galerucinae</taxon>
        <taxon>Diabroticina</taxon>
        <taxon>Diabroticites</taxon>
        <taxon>Diabrotica</taxon>
    </lineage>
</organism>
<dbReference type="GO" id="GO:0005737">
    <property type="term" value="C:cytoplasm"/>
    <property type="evidence" value="ECO:0007669"/>
    <property type="project" value="TreeGrafter"/>
</dbReference>
<comment type="similarity">
    <text evidence="1">Belongs to the arrestin family.</text>
</comment>
<evidence type="ECO:0000256" key="3">
    <source>
        <dbReference type="SAM" id="MobiDB-lite"/>
    </source>
</evidence>
<accession>A0A6P7EZR7</accession>
<dbReference type="Gene3D" id="2.60.40.640">
    <property type="match status" value="2"/>
</dbReference>
<dbReference type="InterPro" id="IPR014752">
    <property type="entry name" value="Arrestin-like_C"/>
</dbReference>
<dbReference type="SUPFAM" id="SSF81296">
    <property type="entry name" value="E set domains"/>
    <property type="match status" value="2"/>
</dbReference>
<dbReference type="RefSeq" id="XP_028128097.1">
    <property type="nucleotide sequence ID" value="XM_028272296.1"/>
</dbReference>
<feature type="domain" description="Arrestin C-terminal-like" evidence="5">
    <location>
        <begin position="168"/>
        <end position="289"/>
    </location>
</feature>
<dbReference type="OrthoDB" id="2333384at2759"/>
<evidence type="ECO:0000259" key="4">
    <source>
        <dbReference type="Pfam" id="PF00339"/>
    </source>
</evidence>
<feature type="domain" description="Arrestin-like N-terminal" evidence="4">
    <location>
        <begin position="3"/>
        <end position="127"/>
    </location>
</feature>
<reference evidence="6 7" key="1">
    <citation type="submission" date="2025-04" db="UniProtKB">
        <authorList>
            <consortium name="RefSeq"/>
        </authorList>
    </citation>
    <scope>IDENTIFICATION</scope>
    <source>
        <tissue evidence="6 7">Whole insect</tissue>
    </source>
</reference>
<evidence type="ECO:0000256" key="1">
    <source>
        <dbReference type="ARBA" id="ARBA00005298"/>
    </source>
</evidence>
<proteinExistence type="inferred from homology"/>
<dbReference type="GO" id="GO:0015031">
    <property type="term" value="P:protein transport"/>
    <property type="evidence" value="ECO:0007669"/>
    <property type="project" value="TreeGrafter"/>
</dbReference>
<dbReference type="Pfam" id="PF00339">
    <property type="entry name" value="Arrestin_N"/>
    <property type="match status" value="1"/>
</dbReference>
<name>A0A6P7EZR7_DIAVI</name>
<dbReference type="InterPro" id="IPR014756">
    <property type="entry name" value="Ig_E-set"/>
</dbReference>
<keyword evidence="2" id="KW-0716">Sensory transduction</keyword>
<feature type="region of interest" description="Disordered" evidence="3">
    <location>
        <begin position="329"/>
        <end position="353"/>
    </location>
</feature>
<gene>
    <name evidence="6 7 8" type="primary">LOC114324440</name>
</gene>
<evidence type="ECO:0000256" key="2">
    <source>
        <dbReference type="ARBA" id="ARBA00022606"/>
    </source>
</evidence>